<keyword evidence="2" id="KW-1133">Transmembrane helix</keyword>
<dbReference type="RefSeq" id="XP_033380809.1">
    <property type="nucleotide sequence ID" value="XM_033534054.1"/>
</dbReference>
<feature type="transmembrane region" description="Helical" evidence="2">
    <location>
        <begin position="113"/>
        <end position="134"/>
    </location>
</feature>
<feature type="compositionally biased region" description="Polar residues" evidence="1">
    <location>
        <begin position="227"/>
        <end position="236"/>
    </location>
</feature>
<gene>
    <name evidence="3" type="ORF">BU24DRAFT_494479</name>
</gene>
<dbReference type="Proteomes" id="UP000799778">
    <property type="component" value="Unassembled WGS sequence"/>
</dbReference>
<protein>
    <submittedName>
        <fullName evidence="3">Uncharacterized protein</fullName>
    </submittedName>
</protein>
<feature type="transmembrane region" description="Helical" evidence="2">
    <location>
        <begin position="140"/>
        <end position="161"/>
    </location>
</feature>
<evidence type="ECO:0000313" key="3">
    <source>
        <dbReference type="EMBL" id="KAF2012470.1"/>
    </source>
</evidence>
<dbReference type="EMBL" id="ML978072">
    <property type="protein sequence ID" value="KAF2012470.1"/>
    <property type="molecule type" value="Genomic_DNA"/>
</dbReference>
<reference evidence="3" key="1">
    <citation type="journal article" date="2020" name="Stud. Mycol.">
        <title>101 Dothideomycetes genomes: a test case for predicting lifestyles and emergence of pathogens.</title>
        <authorList>
            <person name="Haridas S."/>
            <person name="Albert R."/>
            <person name="Binder M."/>
            <person name="Bloem J."/>
            <person name="Labutti K."/>
            <person name="Salamov A."/>
            <person name="Andreopoulos B."/>
            <person name="Baker S."/>
            <person name="Barry K."/>
            <person name="Bills G."/>
            <person name="Bluhm B."/>
            <person name="Cannon C."/>
            <person name="Castanera R."/>
            <person name="Culley D."/>
            <person name="Daum C."/>
            <person name="Ezra D."/>
            <person name="Gonzalez J."/>
            <person name="Henrissat B."/>
            <person name="Kuo A."/>
            <person name="Liang C."/>
            <person name="Lipzen A."/>
            <person name="Lutzoni F."/>
            <person name="Magnuson J."/>
            <person name="Mondo S."/>
            <person name="Nolan M."/>
            <person name="Ohm R."/>
            <person name="Pangilinan J."/>
            <person name="Park H.-J."/>
            <person name="Ramirez L."/>
            <person name="Alfaro M."/>
            <person name="Sun H."/>
            <person name="Tritt A."/>
            <person name="Yoshinaga Y."/>
            <person name="Zwiers L.-H."/>
            <person name="Turgeon B."/>
            <person name="Goodwin S."/>
            <person name="Spatafora J."/>
            <person name="Crous P."/>
            <person name="Grigoriev I."/>
        </authorList>
    </citation>
    <scope>NUCLEOTIDE SEQUENCE</scope>
    <source>
        <strain evidence="3">CBS 175.79</strain>
    </source>
</reference>
<proteinExistence type="predicted"/>
<evidence type="ECO:0000256" key="1">
    <source>
        <dbReference type="SAM" id="MobiDB-lite"/>
    </source>
</evidence>
<keyword evidence="2" id="KW-0472">Membrane</keyword>
<keyword evidence="2" id="KW-0812">Transmembrane</keyword>
<name>A0A6A5XI73_9PLEO</name>
<keyword evidence="4" id="KW-1185">Reference proteome</keyword>
<evidence type="ECO:0000256" key="2">
    <source>
        <dbReference type="SAM" id="Phobius"/>
    </source>
</evidence>
<accession>A0A6A5XI73</accession>
<feature type="region of interest" description="Disordered" evidence="1">
    <location>
        <begin position="207"/>
        <end position="267"/>
    </location>
</feature>
<organism evidence="3 4">
    <name type="scientific">Aaosphaeria arxii CBS 175.79</name>
    <dbReference type="NCBI Taxonomy" id="1450172"/>
    <lineage>
        <taxon>Eukaryota</taxon>
        <taxon>Fungi</taxon>
        <taxon>Dikarya</taxon>
        <taxon>Ascomycota</taxon>
        <taxon>Pezizomycotina</taxon>
        <taxon>Dothideomycetes</taxon>
        <taxon>Pleosporomycetidae</taxon>
        <taxon>Pleosporales</taxon>
        <taxon>Pleosporales incertae sedis</taxon>
        <taxon>Aaosphaeria</taxon>
    </lineage>
</organism>
<sequence length="267" mass="29251">MRLSTLHIHSISTLTHHCLLYGQSDTEYSAAMPTLQDNMREFLRNAQSTFYSLLDRIASPEQRSNTSLKIQHFAAHNPKMAAFIASQIIFTGLPLLLFLSFSVTALLLSTMTALLIGLLIAGLFTVLAVGVAFILLLPTIFVTTFAASFVYLWGFSAYYLFKWIVDSESDPEAGIGSSFNRFTGGRTKWLFDGSGGQDTARIAIKNGDHANGDGGDLREKPRHRQQDGNMIANTSGGAEVEELAGSTENTSTDQAYGIQKYGEFTSR</sequence>
<dbReference type="GeneID" id="54291451"/>
<evidence type="ECO:0000313" key="4">
    <source>
        <dbReference type="Proteomes" id="UP000799778"/>
    </source>
</evidence>
<feature type="transmembrane region" description="Helical" evidence="2">
    <location>
        <begin position="80"/>
        <end position="101"/>
    </location>
</feature>
<dbReference type="OrthoDB" id="3928876at2759"/>
<feature type="compositionally biased region" description="Basic and acidic residues" evidence="1">
    <location>
        <begin position="207"/>
        <end position="219"/>
    </location>
</feature>
<dbReference type="Pfam" id="PF16015">
    <property type="entry name" value="Promethin"/>
    <property type="match status" value="1"/>
</dbReference>
<dbReference type="AlphaFoldDB" id="A0A6A5XI73"/>